<feature type="region of interest" description="Disordered" evidence="1">
    <location>
        <begin position="17"/>
        <end position="40"/>
    </location>
</feature>
<feature type="region of interest" description="Disordered" evidence="1">
    <location>
        <begin position="134"/>
        <end position="158"/>
    </location>
</feature>
<keyword evidence="3" id="KW-1185">Reference proteome</keyword>
<accession>A0AAD5MPS8</accession>
<feature type="compositionally biased region" description="Basic and acidic residues" evidence="1">
    <location>
        <begin position="25"/>
        <end position="36"/>
    </location>
</feature>
<organism evidence="2 3">
    <name type="scientific">Parelaphostrongylus tenuis</name>
    <name type="common">Meningeal worm</name>
    <dbReference type="NCBI Taxonomy" id="148309"/>
    <lineage>
        <taxon>Eukaryota</taxon>
        <taxon>Metazoa</taxon>
        <taxon>Ecdysozoa</taxon>
        <taxon>Nematoda</taxon>
        <taxon>Chromadorea</taxon>
        <taxon>Rhabditida</taxon>
        <taxon>Rhabditina</taxon>
        <taxon>Rhabditomorpha</taxon>
        <taxon>Strongyloidea</taxon>
        <taxon>Metastrongylidae</taxon>
        <taxon>Parelaphostrongylus</taxon>
    </lineage>
</organism>
<protein>
    <submittedName>
        <fullName evidence="2">Uncharacterized protein</fullName>
    </submittedName>
</protein>
<dbReference type="EMBL" id="JAHQIW010001086">
    <property type="protein sequence ID" value="KAJ1351484.1"/>
    <property type="molecule type" value="Genomic_DNA"/>
</dbReference>
<proteinExistence type="predicted"/>
<evidence type="ECO:0000313" key="3">
    <source>
        <dbReference type="Proteomes" id="UP001196413"/>
    </source>
</evidence>
<sequence>MSPSDFDRFYDEETMMKKEHHRQSFRGDADVEKKAGDISNGMNRNEYTSMCPASADVYAQRAAFSRNSSLYPDEHRSNRGYLNDSRRIDFCTLQMSQVGTYRATSAAIPTPASRLQIYRAESSWQNFQDLPLHSVGTGSKSPRCQSDQRRALPSSRLSREDGESLNIIREFTYIHRNGSIDGFPPLRNALKLLKTSCSHYWVPLINLHLSEVEVVMCGETPVLVWKGNEDSD</sequence>
<gene>
    <name evidence="2" type="ORF">KIN20_007497</name>
</gene>
<evidence type="ECO:0000313" key="2">
    <source>
        <dbReference type="EMBL" id="KAJ1351484.1"/>
    </source>
</evidence>
<evidence type="ECO:0000256" key="1">
    <source>
        <dbReference type="SAM" id="MobiDB-lite"/>
    </source>
</evidence>
<feature type="compositionally biased region" description="Polar residues" evidence="1">
    <location>
        <begin position="136"/>
        <end position="145"/>
    </location>
</feature>
<name>A0AAD5MPS8_PARTN</name>
<comment type="caution">
    <text evidence="2">The sequence shown here is derived from an EMBL/GenBank/DDBJ whole genome shotgun (WGS) entry which is preliminary data.</text>
</comment>
<dbReference type="Proteomes" id="UP001196413">
    <property type="component" value="Unassembled WGS sequence"/>
</dbReference>
<dbReference type="AlphaFoldDB" id="A0AAD5MPS8"/>
<reference evidence="2" key="1">
    <citation type="submission" date="2021-06" db="EMBL/GenBank/DDBJ databases">
        <title>Parelaphostrongylus tenuis whole genome reference sequence.</title>
        <authorList>
            <person name="Garwood T.J."/>
            <person name="Larsen P.A."/>
            <person name="Fountain-Jones N.M."/>
            <person name="Garbe J.R."/>
            <person name="Macchietto M.G."/>
            <person name="Kania S.A."/>
            <person name="Gerhold R.W."/>
            <person name="Richards J.E."/>
            <person name="Wolf T.M."/>
        </authorList>
    </citation>
    <scope>NUCLEOTIDE SEQUENCE</scope>
    <source>
        <strain evidence="2">MNPRO001-30</strain>
        <tissue evidence="2">Meninges</tissue>
    </source>
</reference>